<feature type="coiled-coil region" evidence="4">
    <location>
        <begin position="589"/>
        <end position="623"/>
    </location>
</feature>
<dbReference type="GO" id="GO:0071470">
    <property type="term" value="P:cellular response to osmotic stress"/>
    <property type="evidence" value="ECO:0007669"/>
    <property type="project" value="EnsemblFungi"/>
</dbReference>
<dbReference type="GO" id="GO:0006281">
    <property type="term" value="P:DNA repair"/>
    <property type="evidence" value="ECO:0007669"/>
    <property type="project" value="EnsemblFungi"/>
</dbReference>
<feature type="domain" description="DNA replication checkpoint mediator MRC1" evidence="6">
    <location>
        <begin position="622"/>
        <end position="758"/>
    </location>
</feature>
<evidence type="ECO:0000256" key="3">
    <source>
        <dbReference type="ARBA" id="ARBA00023242"/>
    </source>
</evidence>
<dbReference type="GO" id="GO:0033314">
    <property type="term" value="P:mitotic DNA replication checkpoint signaling"/>
    <property type="evidence" value="ECO:0007669"/>
    <property type="project" value="TreeGrafter"/>
</dbReference>
<dbReference type="GO" id="GO:0007095">
    <property type="term" value="P:mitotic G2 DNA damage checkpoint signaling"/>
    <property type="evidence" value="ECO:0007669"/>
    <property type="project" value="TreeGrafter"/>
</dbReference>
<sequence length="960" mass="110589">MDSLLEKLDPLSSKRRTTYKKVFEPQEEEETQQISNSPPPPILGNGFLFQNSTIDKVRNRLRNAEDGANKVQQKEQEQEQEQETQLNQTQVIADLYEGAEELEEQNKERVRLPLSKKTSSASQEKTQVIPWAPTVEGVENNVEQGTDIHEEKTQQVPNEISYDQKTQAIQSFQQTEVEPLTQRISEPERTLDVPTYAATSEDQLDTQEQNPITQLDISNSLLFQATDSDIPKSPPQRLKMHDIEKELEEKRQERDHRRNIEYRAPEKPVNVKRVFSKEAFLKNFDEESSSEDELIELRSRDIEKKHTEKDKSTLENTTESSQRQRVFSVYEYKLKGELDSKRCIQLDDDEDESDEDVEVPLSRVSKATVLDIKARRSKQEPLSKIKQKKTTLNDLICTLKKASKKQITDHQNELMKSRGYKLEDIEKQKEEIENLLEQEIARNKRLARRENEEDNSNDLEDRSYGSGNESENSAFSDIEFSGDSESDDGQEDDMNNDDERVQKEKMQEAGDSDNISAREDHSDEEDEDSIQKGRTKNHKMLPAEDSDSEHDDTLPRNIIDLGPYGNNLQVNHEEDMENLPLSDSAEIDAAEEEKTNELIMEKIRKIEMRKKKKEQRLKDMKAKGLNKMLEMEAEESEDEWKGVGGVDGDLSDEHDSDLEEMIDDFTKSNENFDDVRQLLAKENKELDEKMVNKILYDIKNGGFRKRGRNALDLELSDDEDEDLRNYRLKRRELMKKSRIEGKDKEKAFRNAKSKAFLESMVDDIDESKNPFGDPEMDVEDNTDVDTQENDYPKNKEKNTLSQEFVQRSLSFLSNNNSSREFELGEQITLGDEEQDVSSLKRNSSIHALHNSSSPIKEDLEKENQDEDFITLPNFKPPSLIKSLAGGFDPNNKFQSGKKTVTVSKSYRAVGGSRSSITYFGKMRKLVGPKNRNSTLSKGPRPASKPTMGKLWESQQNSFDT</sequence>
<reference evidence="7" key="1">
    <citation type="submission" date="2008-02" db="EMBL/GenBank/DDBJ databases">
        <title>Zygosaccharomyces rouxii homologs of Saccharomyces cerevisiae chromosome III.</title>
        <authorList>
            <person name="Gordon J.L."/>
            <person name="Wolfe K.H."/>
        </authorList>
    </citation>
    <scope>NUCLEOTIDE SEQUENCE</scope>
    <source>
        <strain evidence="7">CBS 732</strain>
    </source>
</reference>
<dbReference type="PANTHER" id="PTHR14396">
    <property type="entry name" value="CLASPIN"/>
    <property type="match status" value="1"/>
</dbReference>
<keyword evidence="2" id="KW-0597">Phosphoprotein</keyword>
<comment type="subcellular location">
    <subcellularLocation>
        <location evidence="1">Nucleus</location>
    </subcellularLocation>
</comment>
<dbReference type="GO" id="GO:0010997">
    <property type="term" value="F:anaphase-promoting complex binding"/>
    <property type="evidence" value="ECO:0007669"/>
    <property type="project" value="TreeGrafter"/>
</dbReference>
<dbReference type="GO" id="GO:0033262">
    <property type="term" value="P:regulation of nuclear cell cycle DNA replication"/>
    <property type="evidence" value="ECO:0007669"/>
    <property type="project" value="EnsemblFungi"/>
</dbReference>
<dbReference type="EMBL" id="AM989980">
    <property type="protein sequence ID" value="CAQ43301.1"/>
    <property type="molecule type" value="Genomic_DNA"/>
</dbReference>
<feature type="compositionally biased region" description="Basic and acidic residues" evidence="5">
    <location>
        <begin position="497"/>
        <end position="508"/>
    </location>
</feature>
<feature type="region of interest" description="Disordered" evidence="5">
    <location>
        <begin position="102"/>
        <end position="137"/>
    </location>
</feature>
<dbReference type="InterPro" id="IPR018564">
    <property type="entry name" value="Repl_chkpnt_MRC1_dom"/>
</dbReference>
<feature type="region of interest" description="Disordered" evidence="5">
    <location>
        <begin position="64"/>
        <end position="88"/>
    </location>
</feature>
<dbReference type="GO" id="GO:0031298">
    <property type="term" value="C:replication fork protection complex"/>
    <property type="evidence" value="ECO:0007669"/>
    <property type="project" value="EnsemblFungi"/>
</dbReference>
<evidence type="ECO:0000259" key="6">
    <source>
        <dbReference type="Pfam" id="PF09444"/>
    </source>
</evidence>
<dbReference type="OMA" id="NPHEIRE"/>
<feature type="compositionally biased region" description="Basic and acidic residues" evidence="5">
    <location>
        <begin position="64"/>
        <end position="77"/>
    </location>
</feature>
<keyword evidence="3" id="KW-0539">Nucleus</keyword>
<dbReference type="InterPro" id="IPR024146">
    <property type="entry name" value="Claspin"/>
</dbReference>
<organism evidence="7">
    <name type="scientific">Zygosaccharomyces rouxii</name>
    <dbReference type="NCBI Taxonomy" id="4956"/>
    <lineage>
        <taxon>Eukaryota</taxon>
        <taxon>Fungi</taxon>
        <taxon>Dikarya</taxon>
        <taxon>Ascomycota</taxon>
        <taxon>Saccharomycotina</taxon>
        <taxon>Saccharomycetes</taxon>
        <taxon>Saccharomycetales</taxon>
        <taxon>Saccharomycetaceae</taxon>
        <taxon>Zygosaccharomyces</taxon>
    </lineage>
</organism>
<proteinExistence type="predicted"/>
<feature type="region of interest" description="Disordered" evidence="5">
    <location>
        <begin position="927"/>
        <end position="960"/>
    </location>
</feature>
<dbReference type="PANTHER" id="PTHR14396:SF10">
    <property type="entry name" value="CLASPIN"/>
    <property type="match status" value="1"/>
</dbReference>
<feature type="compositionally biased region" description="Polar residues" evidence="5">
    <location>
        <begin position="116"/>
        <end position="126"/>
    </location>
</feature>
<evidence type="ECO:0000256" key="1">
    <source>
        <dbReference type="ARBA" id="ARBA00004123"/>
    </source>
</evidence>
<dbReference type="GO" id="GO:0007064">
    <property type="term" value="P:mitotic sister chromatid cohesion"/>
    <property type="evidence" value="ECO:0007669"/>
    <property type="project" value="EnsemblFungi"/>
</dbReference>
<dbReference type="GO" id="GO:0050821">
    <property type="term" value="P:protein stabilization"/>
    <property type="evidence" value="ECO:0007669"/>
    <property type="project" value="EnsemblFungi"/>
</dbReference>
<gene>
    <name evidence="7" type="primary">Zr_MRC1</name>
    <name evidence="7" type="ORF">Zrou_1p7</name>
</gene>
<dbReference type="GO" id="GO:0031509">
    <property type="term" value="P:subtelomeric heterochromatin formation"/>
    <property type="evidence" value="ECO:0007669"/>
    <property type="project" value="EnsemblFungi"/>
</dbReference>
<dbReference type="GO" id="GO:0031573">
    <property type="term" value="P:mitotic intra-S DNA damage checkpoint signaling"/>
    <property type="evidence" value="ECO:0007669"/>
    <property type="project" value="EnsemblFungi"/>
</dbReference>
<protein>
    <submittedName>
        <fullName evidence="7">Mediator of replication checkpoint protein 1</fullName>
    </submittedName>
</protein>
<accession>B2G3Z2</accession>
<feature type="compositionally biased region" description="Polar residues" evidence="5">
    <location>
        <begin position="465"/>
        <end position="474"/>
    </location>
</feature>
<keyword evidence="4" id="KW-0175">Coiled coil</keyword>
<dbReference type="GO" id="GO:0034399">
    <property type="term" value="C:nuclear periphery"/>
    <property type="evidence" value="ECO:0007669"/>
    <property type="project" value="EnsemblFungi"/>
</dbReference>
<name>B2G3Z2_ZYGRO</name>
<dbReference type="KEGG" id="zro:ZYRO0F18480g"/>
<evidence type="ECO:0000256" key="2">
    <source>
        <dbReference type="ARBA" id="ARBA00022553"/>
    </source>
</evidence>
<evidence type="ECO:0000256" key="4">
    <source>
        <dbReference type="SAM" id="Coils"/>
    </source>
</evidence>
<feature type="region of interest" description="Disordered" evidence="5">
    <location>
        <begin position="764"/>
        <end position="795"/>
    </location>
</feature>
<feature type="compositionally biased region" description="Acidic residues" evidence="5">
    <location>
        <begin position="774"/>
        <end position="788"/>
    </location>
</feature>
<feature type="region of interest" description="Disordered" evidence="5">
    <location>
        <begin position="445"/>
        <end position="560"/>
    </location>
</feature>
<feature type="region of interest" description="Disordered" evidence="5">
    <location>
        <begin position="16"/>
        <end position="45"/>
    </location>
</feature>
<dbReference type="GO" id="GO:0043570">
    <property type="term" value="P:maintenance of DNA repeat elements"/>
    <property type="evidence" value="ECO:0007669"/>
    <property type="project" value="EnsemblFungi"/>
</dbReference>
<dbReference type="Pfam" id="PF09444">
    <property type="entry name" value="MRC1"/>
    <property type="match status" value="1"/>
</dbReference>
<evidence type="ECO:0000256" key="5">
    <source>
        <dbReference type="SAM" id="MobiDB-lite"/>
    </source>
</evidence>
<dbReference type="AlphaFoldDB" id="B2G3Z2"/>
<dbReference type="GO" id="GO:0030466">
    <property type="term" value="P:silent mating-type cassette heterochromatin formation"/>
    <property type="evidence" value="ECO:0007669"/>
    <property type="project" value="EnsemblFungi"/>
</dbReference>
<dbReference type="GO" id="GO:0031297">
    <property type="term" value="P:replication fork processing"/>
    <property type="evidence" value="ECO:0007669"/>
    <property type="project" value="EnsemblFungi"/>
</dbReference>
<dbReference type="GO" id="GO:0000781">
    <property type="term" value="C:chromosome, telomeric region"/>
    <property type="evidence" value="ECO:0007669"/>
    <property type="project" value="GOC"/>
</dbReference>
<evidence type="ECO:0000313" key="7">
    <source>
        <dbReference type="EMBL" id="CAQ43301.1"/>
    </source>
</evidence>
<dbReference type="GO" id="GO:0000723">
    <property type="term" value="P:telomere maintenance"/>
    <property type="evidence" value="ECO:0007669"/>
    <property type="project" value="EnsemblFungi"/>
</dbReference>
<feature type="compositionally biased region" description="Acidic residues" evidence="5">
    <location>
        <begin position="480"/>
        <end position="496"/>
    </location>
</feature>
<feature type="region of interest" description="Disordered" evidence="5">
    <location>
        <begin position="631"/>
        <end position="654"/>
    </location>
</feature>